<dbReference type="EMBL" id="SSMC01000002">
    <property type="protein sequence ID" value="THD68110.1"/>
    <property type="molecule type" value="Genomic_DNA"/>
</dbReference>
<dbReference type="InterPro" id="IPR037175">
    <property type="entry name" value="KFase_sf"/>
</dbReference>
<dbReference type="Proteomes" id="UP000305939">
    <property type="component" value="Unassembled WGS sequence"/>
</dbReference>
<keyword evidence="1" id="KW-0732">Signal</keyword>
<name>A0A4S3M0Z4_9FLAO</name>
<proteinExistence type="predicted"/>
<sequence length="281" mass="31134">MKFGFWNLGFGIWNFLILCAAFLAGCTQQTTPPVQTANNTLDKMKIVDLTHDFSRETVYWVTAKEFELDTVFAGVTEQGFYYTANDITTAEHGGTHIDAPIHFAEGKLTVDQIPLESLMGAAIKIDVSEKALQDPDYLISVDDIDRWEQEENTPIPDGSIVLFYTGHSTYYPDKKKYLGTEQRGEEALDSLHFPGISPEAAQWLIDNRNIKAVGLDTPSLDYGQSKNFKTHVILLSENVPGFENLANLEQLPASGFQVIALPMKIKGGSGGPLRMIAIMNP</sequence>
<feature type="chain" id="PRO_5020313458" evidence="1">
    <location>
        <begin position="21"/>
        <end position="281"/>
    </location>
</feature>
<dbReference type="PANTHER" id="PTHR31118">
    <property type="entry name" value="CYCLASE-LIKE PROTEIN 2"/>
    <property type="match status" value="1"/>
</dbReference>
<dbReference type="SUPFAM" id="SSF102198">
    <property type="entry name" value="Putative cyclase"/>
    <property type="match status" value="1"/>
</dbReference>
<dbReference type="AlphaFoldDB" id="A0A4S3M0Z4"/>
<dbReference type="GO" id="GO:0019441">
    <property type="term" value="P:L-tryptophan catabolic process to kynurenine"/>
    <property type="evidence" value="ECO:0007669"/>
    <property type="project" value="InterPro"/>
</dbReference>
<comment type="caution">
    <text evidence="2">The sequence shown here is derived from an EMBL/GenBank/DDBJ whole genome shotgun (WGS) entry which is preliminary data.</text>
</comment>
<keyword evidence="3" id="KW-1185">Reference proteome</keyword>
<reference evidence="2 3" key="1">
    <citation type="submission" date="2019-04" db="EMBL/GenBank/DDBJ databases">
        <title>Draft genome sequence of Robertkochia marina CC-AMO-30D.</title>
        <authorList>
            <person name="Hameed A."/>
            <person name="Lin S.-Y."/>
            <person name="Shahina M."/>
            <person name="Lai W.-A."/>
            <person name="Young C.-C."/>
        </authorList>
    </citation>
    <scope>NUCLEOTIDE SEQUENCE [LARGE SCALE GENOMIC DNA]</scope>
    <source>
        <strain evidence="2 3">CC-AMO-30D</strain>
    </source>
</reference>
<dbReference type="Pfam" id="PF04199">
    <property type="entry name" value="Cyclase"/>
    <property type="match status" value="1"/>
</dbReference>
<dbReference type="OrthoDB" id="9796085at2"/>
<evidence type="ECO:0000313" key="2">
    <source>
        <dbReference type="EMBL" id="THD68110.1"/>
    </source>
</evidence>
<evidence type="ECO:0000313" key="3">
    <source>
        <dbReference type="Proteomes" id="UP000305939"/>
    </source>
</evidence>
<protein>
    <submittedName>
        <fullName evidence="2">Cyclase family protein</fullName>
    </submittedName>
</protein>
<dbReference type="PANTHER" id="PTHR31118:SF12">
    <property type="entry name" value="CYCLASE-LIKE PROTEIN 2"/>
    <property type="match status" value="1"/>
</dbReference>
<evidence type="ECO:0000256" key="1">
    <source>
        <dbReference type="SAM" id="SignalP"/>
    </source>
</evidence>
<feature type="signal peptide" evidence="1">
    <location>
        <begin position="1"/>
        <end position="20"/>
    </location>
</feature>
<accession>A0A4S3M0Z4</accession>
<gene>
    <name evidence="2" type="ORF">E7Z59_08460</name>
</gene>
<dbReference type="Gene3D" id="3.50.30.50">
    <property type="entry name" value="Putative cyclase"/>
    <property type="match status" value="1"/>
</dbReference>
<dbReference type="GO" id="GO:0004061">
    <property type="term" value="F:arylformamidase activity"/>
    <property type="evidence" value="ECO:0007669"/>
    <property type="project" value="InterPro"/>
</dbReference>
<dbReference type="InterPro" id="IPR007325">
    <property type="entry name" value="KFase/CYL"/>
</dbReference>
<dbReference type="PROSITE" id="PS51257">
    <property type="entry name" value="PROKAR_LIPOPROTEIN"/>
    <property type="match status" value="1"/>
</dbReference>
<organism evidence="2 3">
    <name type="scientific">Robertkochia marina</name>
    <dbReference type="NCBI Taxonomy" id="1227945"/>
    <lineage>
        <taxon>Bacteria</taxon>
        <taxon>Pseudomonadati</taxon>
        <taxon>Bacteroidota</taxon>
        <taxon>Flavobacteriia</taxon>
        <taxon>Flavobacteriales</taxon>
        <taxon>Flavobacteriaceae</taxon>
        <taxon>Robertkochia</taxon>
    </lineage>
</organism>